<organism evidence="3 6">
    <name type="scientific">Pediococcus damnosus</name>
    <dbReference type="NCBI Taxonomy" id="51663"/>
    <lineage>
        <taxon>Bacteria</taxon>
        <taxon>Bacillati</taxon>
        <taxon>Bacillota</taxon>
        <taxon>Bacilli</taxon>
        <taxon>Lactobacillales</taxon>
        <taxon>Lactobacillaceae</taxon>
        <taxon>Pediococcus</taxon>
    </lineage>
</organism>
<keyword evidence="1 3" id="KW-0560">Oxidoreductase</keyword>
<protein>
    <submittedName>
        <fullName evidence="3">Alcohol dehydrogenase</fullName>
        <ecNumber evidence="3">1.1.1.1</ecNumber>
        <ecNumber evidence="3">1.2.1.10</ecNumber>
    </submittedName>
</protein>
<evidence type="ECO:0000313" key="6">
    <source>
        <dbReference type="Proteomes" id="UP000076405"/>
    </source>
</evidence>
<dbReference type="Gene3D" id="3.40.605.10">
    <property type="entry name" value="Aldehyde Dehydrogenase, Chain A, domain 1"/>
    <property type="match status" value="1"/>
</dbReference>
<dbReference type="InterPro" id="IPR016162">
    <property type="entry name" value="Ald_DH_N"/>
</dbReference>
<sequence>MIKDLDNKKDVDEPQLMVNDLVKKAHIALDRLSVMDQEQIDKIVHAMAEAGYHARQKLAKMAVDETGRGVYEDKVIKNQFATKDIYNSIKNDKTVGIISDDKETGIMKVAEPVGVIASATPVTNPSSTVFHNALLAIKTRNPIVFAFHPFAQKTCVETGRVIAEAAVKAGAPENSVQWITKPSMDATTDLMNHDGVATVVATGGAGMVKSAYSTGKPALGVGPGNVPVYVEKTADLKQSLDDIVLSKAFDNGMICASESNMVVDAEIYADVKSGLKERGAYFVKDADMENFESTVMNREKESVNPKVAGQSAYSIAQWAGIEDCPKDAKFLVAEMNGLGGEYILSHEKLSPVLTMVKAKDQDDAVHLMKRGLNLGGLGHTVGLHTKDDALINRFALEMDACRILINTPTSQGAIGYKYNNVTPSLTLGCGSWGKNSISHNLEDWDLLNIKTVAKRLPKLRHEGLDF</sequence>
<dbReference type="Proteomes" id="UP000076405">
    <property type="component" value="Chromosome"/>
</dbReference>
<dbReference type="CDD" id="cd07122">
    <property type="entry name" value="ALDH_F20_ACDH"/>
    <property type="match status" value="1"/>
</dbReference>
<dbReference type="GO" id="GO:0008774">
    <property type="term" value="F:acetaldehyde dehydrogenase (acetylating) activity"/>
    <property type="evidence" value="ECO:0007669"/>
    <property type="project" value="UniProtKB-EC"/>
</dbReference>
<dbReference type="EC" id="1.1.1.1" evidence="3"/>
<dbReference type="GO" id="GO:0004022">
    <property type="term" value="F:alcohol dehydrogenase (NAD+) activity"/>
    <property type="evidence" value="ECO:0007669"/>
    <property type="project" value="UniProtKB-EC"/>
</dbReference>
<dbReference type="Proteomes" id="UP000076244">
    <property type="component" value="Chromosome"/>
</dbReference>
<evidence type="ECO:0000256" key="1">
    <source>
        <dbReference type="ARBA" id="ARBA00023002"/>
    </source>
</evidence>
<dbReference type="KEGG" id="pdm:ADU72_0668"/>
<accession>A0A0R2H5I4</accession>
<dbReference type="PANTHER" id="PTHR11699">
    <property type="entry name" value="ALDEHYDE DEHYDROGENASE-RELATED"/>
    <property type="match status" value="1"/>
</dbReference>
<keyword evidence="5" id="KW-1185">Reference proteome</keyword>
<dbReference type="SMR" id="A0A0R2H5I4"/>
<gene>
    <name evidence="3" type="ORF">ADU70_1985</name>
    <name evidence="4" type="ORF">ADU72_0668</name>
</gene>
<dbReference type="OrthoDB" id="9815791at2"/>
<evidence type="ECO:0000313" key="5">
    <source>
        <dbReference type="Proteomes" id="UP000076244"/>
    </source>
</evidence>
<dbReference type="InterPro" id="IPR016161">
    <property type="entry name" value="Ald_DH/histidinol_DH"/>
</dbReference>
<dbReference type="SUPFAM" id="SSF53720">
    <property type="entry name" value="ALDH-like"/>
    <property type="match status" value="1"/>
</dbReference>
<dbReference type="InterPro" id="IPR015590">
    <property type="entry name" value="Aldehyde_DH_dom"/>
</dbReference>
<feature type="domain" description="Aldehyde dehydrogenase" evidence="2">
    <location>
        <begin position="18"/>
        <end position="411"/>
    </location>
</feature>
<evidence type="ECO:0000313" key="4">
    <source>
        <dbReference type="EMBL" id="AMV66613.1"/>
    </source>
</evidence>
<evidence type="ECO:0000259" key="2">
    <source>
        <dbReference type="Pfam" id="PF00171"/>
    </source>
</evidence>
<dbReference type="AlphaFoldDB" id="A0A0R2H5I4"/>
<dbReference type="RefSeq" id="WP_052694568.1">
    <property type="nucleotide sequence ID" value="NZ_BAAAXI010000097.1"/>
</dbReference>
<reference evidence="5 6" key="1">
    <citation type="journal article" date="2016" name="PLoS ONE">
        <title>The Identification of Novel Diagnostic Marker Genes for the Detection of Beer Spoiling Pediococcus damnosus Strains Using the BlAst Diagnostic Gene findEr.</title>
        <authorList>
            <person name="Behr J."/>
            <person name="Geissler A.J."/>
            <person name="Schmid J."/>
            <person name="Zehe A."/>
            <person name="Vogel R.F."/>
        </authorList>
    </citation>
    <scope>NUCLEOTIDE SEQUENCE [LARGE SCALE GENOMIC DNA]</scope>
    <source>
        <strain evidence="3 6">TMW 2.1533</strain>
        <strain evidence="4 5">TMW 2.1535</strain>
    </source>
</reference>
<dbReference type="EMBL" id="CP012275">
    <property type="protein sequence ID" value="AMV63451.1"/>
    <property type="molecule type" value="Genomic_DNA"/>
</dbReference>
<dbReference type="Pfam" id="PF00171">
    <property type="entry name" value="Aldedh"/>
    <property type="match status" value="1"/>
</dbReference>
<evidence type="ECO:0000313" key="3">
    <source>
        <dbReference type="EMBL" id="AMV63451.1"/>
    </source>
</evidence>
<dbReference type="EMBL" id="CP012288">
    <property type="protein sequence ID" value="AMV66613.1"/>
    <property type="molecule type" value="Genomic_DNA"/>
</dbReference>
<dbReference type="Gene3D" id="3.40.309.10">
    <property type="entry name" value="Aldehyde Dehydrogenase, Chain A, domain 2"/>
    <property type="match status" value="1"/>
</dbReference>
<dbReference type="InterPro" id="IPR016163">
    <property type="entry name" value="Ald_DH_C"/>
</dbReference>
<dbReference type="EC" id="1.2.1.10" evidence="3"/>
<proteinExistence type="predicted"/>
<name>A0A0R2H5I4_9LACO</name>